<evidence type="ECO:0000313" key="8">
    <source>
        <dbReference type="EMBL" id="KAH7048220.1"/>
    </source>
</evidence>
<name>A0ABQ8G892_9PEZI</name>
<dbReference type="PANTHER" id="PTHR46206:SF6">
    <property type="entry name" value="CYTOCHROME P450 MONOOXYGENASE AN1598-RELATED"/>
    <property type="match status" value="1"/>
</dbReference>
<evidence type="ECO:0000256" key="4">
    <source>
        <dbReference type="ARBA" id="ARBA00023002"/>
    </source>
</evidence>
<comment type="similarity">
    <text evidence="2 7">Belongs to the cytochrome P450 family.</text>
</comment>
<evidence type="ECO:0000313" key="9">
    <source>
        <dbReference type="Proteomes" id="UP000774617"/>
    </source>
</evidence>
<dbReference type="Pfam" id="PF00067">
    <property type="entry name" value="p450"/>
    <property type="match status" value="1"/>
</dbReference>
<gene>
    <name evidence="8" type="ORF">B0J12DRAFT_601290</name>
</gene>
<evidence type="ECO:0000256" key="2">
    <source>
        <dbReference type="ARBA" id="ARBA00010617"/>
    </source>
</evidence>
<dbReference type="InterPro" id="IPR002403">
    <property type="entry name" value="Cyt_P450_E_grp-IV"/>
</dbReference>
<comment type="caution">
    <text evidence="8">The sequence shown here is derived from an EMBL/GenBank/DDBJ whole genome shotgun (WGS) entry which is preliminary data.</text>
</comment>
<evidence type="ECO:0000256" key="1">
    <source>
        <dbReference type="ARBA" id="ARBA00001971"/>
    </source>
</evidence>
<accession>A0ABQ8G892</accession>
<protein>
    <submittedName>
        <fullName evidence="8">Cytochrome P450 monooxygenase</fullName>
    </submittedName>
</protein>
<keyword evidence="7" id="KW-0349">Heme</keyword>
<dbReference type="PRINTS" id="PR00465">
    <property type="entry name" value="EP450IV"/>
</dbReference>
<dbReference type="CDD" id="cd11041">
    <property type="entry name" value="CYP503A1-like"/>
    <property type="match status" value="1"/>
</dbReference>
<dbReference type="InterPro" id="IPR017972">
    <property type="entry name" value="Cyt_P450_CS"/>
</dbReference>
<reference evidence="8 9" key="1">
    <citation type="journal article" date="2021" name="Nat. Commun.">
        <title>Genetic determinants of endophytism in the Arabidopsis root mycobiome.</title>
        <authorList>
            <person name="Mesny F."/>
            <person name="Miyauchi S."/>
            <person name="Thiergart T."/>
            <person name="Pickel B."/>
            <person name="Atanasova L."/>
            <person name="Karlsson M."/>
            <person name="Huettel B."/>
            <person name="Barry K.W."/>
            <person name="Haridas S."/>
            <person name="Chen C."/>
            <person name="Bauer D."/>
            <person name="Andreopoulos W."/>
            <person name="Pangilinan J."/>
            <person name="LaButti K."/>
            <person name="Riley R."/>
            <person name="Lipzen A."/>
            <person name="Clum A."/>
            <person name="Drula E."/>
            <person name="Henrissat B."/>
            <person name="Kohler A."/>
            <person name="Grigoriev I.V."/>
            <person name="Martin F.M."/>
            <person name="Hacquard S."/>
        </authorList>
    </citation>
    <scope>NUCLEOTIDE SEQUENCE [LARGE SCALE GENOMIC DNA]</scope>
    <source>
        <strain evidence="8 9">MPI-SDFR-AT-0080</strain>
    </source>
</reference>
<evidence type="ECO:0000256" key="3">
    <source>
        <dbReference type="ARBA" id="ARBA00022723"/>
    </source>
</evidence>
<proteinExistence type="inferred from homology"/>
<evidence type="ECO:0000256" key="7">
    <source>
        <dbReference type="RuleBase" id="RU000461"/>
    </source>
</evidence>
<dbReference type="SUPFAM" id="SSF48264">
    <property type="entry name" value="Cytochrome P450"/>
    <property type="match status" value="1"/>
</dbReference>
<organism evidence="8 9">
    <name type="scientific">Macrophomina phaseolina</name>
    <dbReference type="NCBI Taxonomy" id="35725"/>
    <lineage>
        <taxon>Eukaryota</taxon>
        <taxon>Fungi</taxon>
        <taxon>Dikarya</taxon>
        <taxon>Ascomycota</taxon>
        <taxon>Pezizomycotina</taxon>
        <taxon>Dothideomycetes</taxon>
        <taxon>Dothideomycetes incertae sedis</taxon>
        <taxon>Botryosphaeriales</taxon>
        <taxon>Botryosphaeriaceae</taxon>
        <taxon>Macrophomina</taxon>
    </lineage>
</organism>
<keyword evidence="4 7" id="KW-0560">Oxidoreductase</keyword>
<dbReference type="Proteomes" id="UP000774617">
    <property type="component" value="Unassembled WGS sequence"/>
</dbReference>
<evidence type="ECO:0000256" key="5">
    <source>
        <dbReference type="ARBA" id="ARBA00023004"/>
    </source>
</evidence>
<dbReference type="EMBL" id="JAGTJR010000015">
    <property type="protein sequence ID" value="KAH7048220.1"/>
    <property type="molecule type" value="Genomic_DNA"/>
</dbReference>
<dbReference type="GO" id="GO:0004497">
    <property type="term" value="F:monooxygenase activity"/>
    <property type="evidence" value="ECO:0007669"/>
    <property type="project" value="UniProtKB-KW"/>
</dbReference>
<dbReference type="InterPro" id="IPR001128">
    <property type="entry name" value="Cyt_P450"/>
</dbReference>
<comment type="cofactor">
    <cofactor evidence="1">
        <name>heme</name>
        <dbReference type="ChEBI" id="CHEBI:30413"/>
    </cofactor>
</comment>
<keyword evidence="5 7" id="KW-0408">Iron</keyword>
<dbReference type="Gene3D" id="1.10.630.10">
    <property type="entry name" value="Cytochrome P450"/>
    <property type="match status" value="1"/>
</dbReference>
<keyword evidence="6 7" id="KW-0503">Monooxygenase</keyword>
<keyword evidence="3 7" id="KW-0479">Metal-binding</keyword>
<dbReference type="PANTHER" id="PTHR46206">
    <property type="entry name" value="CYTOCHROME P450"/>
    <property type="match status" value="1"/>
</dbReference>
<sequence>MAAISDNEQTGIFVLLGLRILESVQSHFLLYCAAFFLLFAPKCIRYYRVQKGLNSLPLVGTVGSSIGDCIREGTKKYPKTPFRIPTIPKPTVIYPLEVLDEYKDLPENQISIRKVLYDSFGGKYTSLGQYSHAMLSAVQIDLTKNISKTLNTLNDEVKYAFEQNIGKMDDWQAVVMEPKLLRIVALLNGRVLVGLPLSRDENWIEATTQYTSRAYKFADKLKGYPWGTRWAVGPSLYRSDVKPHQDAVARMLEPLINQRLARQTKSVDDDDLSMEAGEMIGWTMAYYKQGETTYHRVALDQLMISFSSIHTSTVTLLQAIFDLAARPEYAEPLRQEIVDHSVDGKLDKYGVANLKKLDSFIKESQRLNPQTPMALIRKTTSHVKLSVGPELPPDTMIAVSAWESNNGPDIVDPDNFDGFRFEKLRRLPGNELKYQLAGTGRYATGFGFGGHACPGRFFAINEMKIIFAYLLLNYDIKTRDGRPKNLQKPTGTIYPDPKAEILFKSRTPDVAF</sequence>
<dbReference type="PROSITE" id="PS00086">
    <property type="entry name" value="CYTOCHROME_P450"/>
    <property type="match status" value="1"/>
</dbReference>
<evidence type="ECO:0000256" key="6">
    <source>
        <dbReference type="ARBA" id="ARBA00023033"/>
    </source>
</evidence>
<keyword evidence="9" id="KW-1185">Reference proteome</keyword>
<dbReference type="InterPro" id="IPR036396">
    <property type="entry name" value="Cyt_P450_sf"/>
</dbReference>